<keyword evidence="1" id="KW-0614">Plasmid</keyword>
<geneLocation type="plasmid" evidence="2">
    <name>cbm2636p</name>
</geneLocation>
<sequence length="120" mass="13514">MNLFLFLVRDLDLQETLMHQNAEISAAIAATLDLRRPQYKDMPHAWRALCEAAHVASLSETARADFLNRVTTQRGADTALRLREHAVSIRAQVVQFLQKRRMDECMHPSPTASPADAEAC</sequence>
<dbReference type="Pfam" id="PF24751">
    <property type="entry name" value="DUF7696"/>
    <property type="match status" value="1"/>
</dbReference>
<dbReference type="RefSeq" id="WP_018003800.1">
    <property type="nucleotide sequence ID" value="NZ_CP016951.1"/>
</dbReference>
<reference evidence="1 2" key="1">
    <citation type="submission" date="2018-01" db="EMBL/GenBank/DDBJ databases">
        <authorList>
            <person name="Clerissi C."/>
        </authorList>
    </citation>
    <scope>NUCLEOTIDE SEQUENCE [LARGE SCALE GENOMIC DNA]</scope>
    <source>
        <strain evidence="1">Cupriavidus taiwanensis SWF 66322</strain>
        <plasmid evidence="2">cbm2636p</plasmid>
    </source>
</reference>
<evidence type="ECO:0000313" key="1">
    <source>
        <dbReference type="EMBL" id="SPD69247.1"/>
    </source>
</evidence>
<proteinExistence type="predicted"/>
<dbReference type="Proteomes" id="UP000254259">
    <property type="component" value="Plasmid CBM2636p"/>
</dbReference>
<dbReference type="EMBL" id="LT984815">
    <property type="protein sequence ID" value="SPD69247.1"/>
    <property type="molecule type" value="Genomic_DNA"/>
</dbReference>
<dbReference type="InterPro" id="IPR056113">
    <property type="entry name" value="DUF7696"/>
</dbReference>
<dbReference type="AlphaFoldDB" id="A0A375GQI1"/>
<protein>
    <submittedName>
        <fullName evidence="1">Uncharacterized protein</fullName>
    </submittedName>
</protein>
<gene>
    <name evidence="1" type="ORF">CBM2636_P10158</name>
</gene>
<evidence type="ECO:0000313" key="2">
    <source>
        <dbReference type="Proteomes" id="UP000254259"/>
    </source>
</evidence>
<organism evidence="1 2">
    <name type="scientific">Cupriavidus taiwanensis</name>
    <dbReference type="NCBI Taxonomy" id="164546"/>
    <lineage>
        <taxon>Bacteria</taxon>
        <taxon>Pseudomonadati</taxon>
        <taxon>Pseudomonadota</taxon>
        <taxon>Betaproteobacteria</taxon>
        <taxon>Burkholderiales</taxon>
        <taxon>Burkholderiaceae</taxon>
        <taxon>Cupriavidus</taxon>
    </lineage>
</organism>
<name>A0A375GQI1_9BURK</name>
<accession>A0A375GQI1</accession>